<dbReference type="PROSITE" id="PS00092">
    <property type="entry name" value="N6_MTASE"/>
    <property type="match status" value="1"/>
</dbReference>
<evidence type="ECO:0000313" key="8">
    <source>
        <dbReference type="Proteomes" id="UP000582837"/>
    </source>
</evidence>
<evidence type="ECO:0000259" key="6">
    <source>
        <dbReference type="Pfam" id="PF20473"/>
    </source>
</evidence>
<dbReference type="AlphaFoldDB" id="A0A841H225"/>
<dbReference type="InterPro" id="IPR046816">
    <property type="entry name" value="MmeI_Mtase"/>
</dbReference>
<name>A0A841H225_9BACT</name>
<dbReference type="EC" id="2.1.1.72" evidence="1"/>
<dbReference type="InterPro" id="IPR046820">
    <property type="entry name" value="MmeI_TRD"/>
</dbReference>
<dbReference type="GO" id="GO:0003676">
    <property type="term" value="F:nucleic acid binding"/>
    <property type="evidence" value="ECO:0007669"/>
    <property type="project" value="InterPro"/>
</dbReference>
<dbReference type="GO" id="GO:0032259">
    <property type="term" value="P:methylation"/>
    <property type="evidence" value="ECO:0007669"/>
    <property type="project" value="UniProtKB-KW"/>
</dbReference>
<dbReference type="Proteomes" id="UP000582837">
    <property type="component" value="Unassembled WGS sequence"/>
</dbReference>
<comment type="caution">
    <text evidence="7">The sequence shown here is derived from an EMBL/GenBank/DDBJ whole genome shotgun (WGS) entry which is preliminary data.</text>
</comment>
<evidence type="ECO:0000259" key="5">
    <source>
        <dbReference type="Pfam" id="PF20466"/>
    </source>
</evidence>
<dbReference type="Gene3D" id="3.40.50.150">
    <property type="entry name" value="Vaccinia Virus protein VP39"/>
    <property type="match status" value="1"/>
</dbReference>
<dbReference type="Pfam" id="PF20466">
    <property type="entry name" value="MmeI_TRD"/>
    <property type="match status" value="1"/>
</dbReference>
<sequence>MRERWAPVQAHAAKLAGSKRKKDRDAALGELRAFHAELRGLRFLDPACGSGNFLYVTLHMVKRLELEVLRAIEEITGNPELGIEEVGPWQFHGIEIKPWAREIAELTLWIGYHQFWMEHHKGGKVPEPVLLDTKTLELRDAVLAWDEIVEVPEKSRPDPTPRIVHPVTGKLVPDPDARLPYYEYRGARQAEWPKAEFIVGNPPYLGTKRMRDAFGDGYVDALRYSYTELPDSADFVMYFWHRAASSINSETTLRSGLITTSSITNTQNRAVIAGATSEKCKVLWAVADHLWVEEAEGAAVRVAMTVLGRGGKATLVSVDSAGNPTSEQTAIALNPDLSTHADVTSAVSALQANKGISSFGFMINGGGFILAEAEADWLMKLDPANREIIRPYLNGRDLAARSRSTSIIDFALRSESEAAEYPLLFDIIRDRVRPHRVSKSDPASRKRWWQFARPREDLRTALAGLARYIATGETAKHRFFVFVERETAPDHMLVCIASDEPWHLGVLSSRIHTSWALAAGARLGVGNDPRYNKSVTFDPFPFPDPRRELREAIGRVAERLDQHRKDAIAWDERVTMTGMYNVVEKLRSGEALTPKERAVHEIAACGILRDMHDELDRLVAEAYGWPWPMEREEILERLVALHDERVEEEKRGIVRWLRPEYQIPRFGGAAQAALGPALSLADAAPAERVVPEAKHPWPAGAIDQIGACKALIAGSPAAPAEVAAAFAGAPVALVTRHLETLAMVGEVRVLPDGRYESVGEPL</sequence>
<evidence type="ECO:0000256" key="4">
    <source>
        <dbReference type="ARBA" id="ARBA00047942"/>
    </source>
</evidence>
<keyword evidence="2" id="KW-0489">Methyltransferase</keyword>
<protein>
    <recommendedName>
        <fullName evidence="1">site-specific DNA-methyltransferase (adenine-specific)</fullName>
        <ecNumber evidence="1">2.1.1.72</ecNumber>
    </recommendedName>
</protein>
<evidence type="ECO:0000256" key="1">
    <source>
        <dbReference type="ARBA" id="ARBA00011900"/>
    </source>
</evidence>
<keyword evidence="3" id="KW-0808">Transferase</keyword>
<dbReference type="InterPro" id="IPR029063">
    <property type="entry name" value="SAM-dependent_MTases_sf"/>
</dbReference>
<comment type="catalytic activity">
    <reaction evidence="4">
        <text>a 2'-deoxyadenosine in DNA + S-adenosyl-L-methionine = an N(6)-methyl-2'-deoxyadenosine in DNA + S-adenosyl-L-homocysteine + H(+)</text>
        <dbReference type="Rhea" id="RHEA:15197"/>
        <dbReference type="Rhea" id="RHEA-COMP:12418"/>
        <dbReference type="Rhea" id="RHEA-COMP:12419"/>
        <dbReference type="ChEBI" id="CHEBI:15378"/>
        <dbReference type="ChEBI" id="CHEBI:57856"/>
        <dbReference type="ChEBI" id="CHEBI:59789"/>
        <dbReference type="ChEBI" id="CHEBI:90615"/>
        <dbReference type="ChEBI" id="CHEBI:90616"/>
        <dbReference type="EC" id="2.1.1.72"/>
    </reaction>
</comment>
<organism evidence="7 8">
    <name type="scientific">Longimicrobium terrae</name>
    <dbReference type="NCBI Taxonomy" id="1639882"/>
    <lineage>
        <taxon>Bacteria</taxon>
        <taxon>Pseudomonadati</taxon>
        <taxon>Gemmatimonadota</taxon>
        <taxon>Longimicrobiia</taxon>
        <taxon>Longimicrobiales</taxon>
        <taxon>Longimicrobiaceae</taxon>
        <taxon>Longimicrobium</taxon>
    </lineage>
</organism>
<feature type="domain" description="MmeI-like target recognition" evidence="5">
    <location>
        <begin position="361"/>
        <end position="544"/>
    </location>
</feature>
<gene>
    <name evidence="7" type="ORF">HNQ61_003646</name>
</gene>
<dbReference type="EMBL" id="JACHIA010000011">
    <property type="protein sequence ID" value="MBB6071986.1"/>
    <property type="molecule type" value="Genomic_DNA"/>
</dbReference>
<dbReference type="InterPro" id="IPR050953">
    <property type="entry name" value="N4_N6_ade-DNA_methylase"/>
</dbReference>
<dbReference type="Pfam" id="PF20473">
    <property type="entry name" value="MmeI_Mtase"/>
    <property type="match status" value="1"/>
</dbReference>
<reference evidence="7 8" key="1">
    <citation type="submission" date="2020-08" db="EMBL/GenBank/DDBJ databases">
        <title>Genomic Encyclopedia of Type Strains, Phase IV (KMG-IV): sequencing the most valuable type-strain genomes for metagenomic binning, comparative biology and taxonomic classification.</title>
        <authorList>
            <person name="Goeker M."/>
        </authorList>
    </citation>
    <scope>NUCLEOTIDE SEQUENCE [LARGE SCALE GENOMIC DNA]</scope>
    <source>
        <strain evidence="7 8">DSM 29007</strain>
    </source>
</reference>
<dbReference type="InterPro" id="IPR002052">
    <property type="entry name" value="DNA_methylase_N6_adenine_CS"/>
</dbReference>
<dbReference type="PANTHER" id="PTHR33841:SF1">
    <property type="entry name" value="DNA METHYLTRANSFERASE A"/>
    <property type="match status" value="1"/>
</dbReference>
<dbReference type="PRINTS" id="PR00507">
    <property type="entry name" value="N12N6MTFRASE"/>
</dbReference>
<evidence type="ECO:0000256" key="3">
    <source>
        <dbReference type="ARBA" id="ARBA00022679"/>
    </source>
</evidence>
<proteinExistence type="predicted"/>
<accession>A0A841H225</accession>
<dbReference type="RefSeq" id="WP_170035426.1">
    <property type="nucleotide sequence ID" value="NZ_JABDTL010000001.1"/>
</dbReference>
<dbReference type="SUPFAM" id="SSF53335">
    <property type="entry name" value="S-adenosyl-L-methionine-dependent methyltransferases"/>
    <property type="match status" value="1"/>
</dbReference>
<evidence type="ECO:0000256" key="2">
    <source>
        <dbReference type="ARBA" id="ARBA00022603"/>
    </source>
</evidence>
<dbReference type="PANTHER" id="PTHR33841">
    <property type="entry name" value="DNA METHYLTRANSFERASE YEEA-RELATED"/>
    <property type="match status" value="1"/>
</dbReference>
<feature type="domain" description="MmeI-like DNA-methyltransferase" evidence="6">
    <location>
        <begin position="29"/>
        <end position="307"/>
    </location>
</feature>
<evidence type="ECO:0000313" key="7">
    <source>
        <dbReference type="EMBL" id="MBB6071986.1"/>
    </source>
</evidence>
<dbReference type="GO" id="GO:0009007">
    <property type="term" value="F:site-specific DNA-methyltransferase (adenine-specific) activity"/>
    <property type="evidence" value="ECO:0007669"/>
    <property type="project" value="UniProtKB-EC"/>
</dbReference>
<keyword evidence="8" id="KW-1185">Reference proteome</keyword>